<keyword evidence="2" id="KW-0067">ATP-binding</keyword>
<dbReference type="PROSITE" id="PS51459">
    <property type="entry name" value="FIDO"/>
    <property type="match status" value="1"/>
</dbReference>
<feature type="active site" evidence="1">
    <location>
        <position position="199"/>
    </location>
</feature>
<dbReference type="InterPro" id="IPR036597">
    <property type="entry name" value="Fido-like_dom_sf"/>
</dbReference>
<dbReference type="Pfam" id="PF02661">
    <property type="entry name" value="Fic"/>
    <property type="match status" value="1"/>
</dbReference>
<accession>A0A4R0YL66</accession>
<comment type="caution">
    <text evidence="4">The sequence shown here is derived from an EMBL/GenBank/DDBJ whole genome shotgun (WGS) entry which is preliminary data.</text>
</comment>
<gene>
    <name evidence="4" type="ORF">EZM97_26425</name>
</gene>
<name>A0A4R0YL66_9GAMM</name>
<dbReference type="GO" id="GO:0005524">
    <property type="term" value="F:ATP binding"/>
    <property type="evidence" value="ECO:0007669"/>
    <property type="project" value="UniProtKB-KW"/>
</dbReference>
<proteinExistence type="predicted"/>
<dbReference type="Proteomes" id="UP000291822">
    <property type="component" value="Unassembled WGS sequence"/>
</dbReference>
<dbReference type="PANTHER" id="PTHR13504">
    <property type="entry name" value="FIDO DOMAIN-CONTAINING PROTEIN DDB_G0283145"/>
    <property type="match status" value="1"/>
</dbReference>
<dbReference type="SUPFAM" id="SSF140931">
    <property type="entry name" value="Fic-like"/>
    <property type="match status" value="1"/>
</dbReference>
<dbReference type="InterPro" id="IPR003812">
    <property type="entry name" value="Fido"/>
</dbReference>
<feature type="binding site" evidence="2">
    <location>
        <begin position="203"/>
        <end position="210"/>
    </location>
    <ligand>
        <name>ATP</name>
        <dbReference type="ChEBI" id="CHEBI:30616"/>
    </ligand>
</feature>
<evidence type="ECO:0000313" key="5">
    <source>
        <dbReference type="Proteomes" id="UP000291822"/>
    </source>
</evidence>
<dbReference type="InterPro" id="IPR040198">
    <property type="entry name" value="Fido_containing"/>
</dbReference>
<dbReference type="PANTHER" id="PTHR13504:SF38">
    <property type="entry name" value="FIDO DOMAIN-CONTAINING PROTEIN"/>
    <property type="match status" value="1"/>
</dbReference>
<dbReference type="AlphaFoldDB" id="A0A4R0YL66"/>
<protein>
    <submittedName>
        <fullName evidence="4">Fic family protein</fullName>
    </submittedName>
</protein>
<evidence type="ECO:0000313" key="4">
    <source>
        <dbReference type="EMBL" id="TCI08188.1"/>
    </source>
</evidence>
<reference evidence="4 5" key="1">
    <citation type="submission" date="2019-02" db="EMBL/GenBank/DDBJ databases">
        <title>Dyella amyloliquefaciens sp. nov., isolated from forest soil.</title>
        <authorList>
            <person name="Gao Z.-H."/>
            <person name="Qiu L.-H."/>
        </authorList>
    </citation>
    <scope>NUCLEOTIDE SEQUENCE [LARGE SCALE GENOMIC DNA]</scope>
    <source>
        <strain evidence="4 5">KACC 12747</strain>
    </source>
</reference>
<keyword evidence="2" id="KW-0547">Nucleotide-binding</keyword>
<dbReference type="Gene3D" id="1.10.3290.10">
    <property type="entry name" value="Fido-like domain"/>
    <property type="match status" value="1"/>
</dbReference>
<organism evidence="4 5">
    <name type="scientific">Dyella soli</name>
    <dbReference type="NCBI Taxonomy" id="522319"/>
    <lineage>
        <taxon>Bacteria</taxon>
        <taxon>Pseudomonadati</taxon>
        <taxon>Pseudomonadota</taxon>
        <taxon>Gammaproteobacteria</taxon>
        <taxon>Lysobacterales</taxon>
        <taxon>Rhodanobacteraceae</taxon>
        <taxon>Dyella</taxon>
    </lineage>
</organism>
<evidence type="ECO:0000256" key="2">
    <source>
        <dbReference type="PIRSR" id="PIRSR640198-2"/>
    </source>
</evidence>
<dbReference type="RefSeq" id="WP_131151870.1">
    <property type="nucleotide sequence ID" value="NZ_SJTG01000004.1"/>
</dbReference>
<evidence type="ECO:0000256" key="1">
    <source>
        <dbReference type="PIRSR" id="PIRSR640198-1"/>
    </source>
</evidence>
<dbReference type="EMBL" id="SJTG01000004">
    <property type="protein sequence ID" value="TCI08188.1"/>
    <property type="molecule type" value="Genomic_DNA"/>
</dbReference>
<keyword evidence="5" id="KW-1185">Reference proteome</keyword>
<evidence type="ECO:0000259" key="3">
    <source>
        <dbReference type="PROSITE" id="PS51459"/>
    </source>
</evidence>
<feature type="domain" description="Fido" evidence="3">
    <location>
        <begin position="106"/>
        <end position="264"/>
    </location>
</feature>
<sequence length="314" mass="33682">MIRGQGEILSTQGEWSTELIRLGGDRILGSTIPGCISSRVLRHLAAVSAGLKVQSAVAARYAQAVLVVPACGSRIANELLSESSYGNASYSPLETMTTGLADFSRAIRLPISASHRVDLGKLASQFRSNKFRKKESVVRVGAVVVEGLEGQLAYVPPHPKHFDRLLGDLYEAIRSLEPKSMDAVAPVAFLIMCQFMAIHPLTDGNGRAARAMFIRLCRIGGLDAASAALILSIVLTRYRAAYYSSLMSYCLSGDFSGLEAILLSSIRDANAAVAVTSSEDDFRSEVSVRKGEGRPALQGQAALAEFVELAKIIY</sequence>